<dbReference type="InterPro" id="IPR001584">
    <property type="entry name" value="Integrase_cat-core"/>
</dbReference>
<dbReference type="Gene3D" id="3.10.10.10">
    <property type="entry name" value="HIV Type 1 Reverse Transcriptase, subunit A, domain 1"/>
    <property type="match status" value="1"/>
</dbReference>
<dbReference type="GeneTree" id="ENSGT00940000163772"/>
<dbReference type="SUPFAM" id="SSF53098">
    <property type="entry name" value="Ribonuclease H-like"/>
    <property type="match status" value="1"/>
</dbReference>
<keyword evidence="7" id="KW-0695">RNA-directed DNA polymerase</keyword>
<name>A0AAX7VAL5_ASTCA</name>
<keyword evidence="8" id="KW-0808">Transferase</keyword>
<keyword evidence="4" id="KW-0378">Hydrolase</keyword>
<dbReference type="GO" id="GO:0006508">
    <property type="term" value="P:proteolysis"/>
    <property type="evidence" value="ECO:0007669"/>
    <property type="project" value="UniProtKB-KW"/>
</dbReference>
<evidence type="ECO:0000256" key="11">
    <source>
        <dbReference type="ARBA" id="ARBA00039658"/>
    </source>
</evidence>
<dbReference type="Gene3D" id="2.40.70.10">
    <property type="entry name" value="Acid Proteases"/>
    <property type="match status" value="1"/>
</dbReference>
<dbReference type="Gene3D" id="1.10.340.70">
    <property type="match status" value="1"/>
</dbReference>
<keyword evidence="9" id="KW-0238">DNA-binding</keyword>
<reference evidence="14" key="2">
    <citation type="submission" date="2023-03" db="EMBL/GenBank/DDBJ databases">
        <authorList>
            <consortium name="Wellcome Sanger Institute Data Sharing"/>
        </authorList>
    </citation>
    <scope>NUCLEOTIDE SEQUENCE [LARGE SCALE GENOMIC DNA]</scope>
</reference>
<evidence type="ECO:0000256" key="4">
    <source>
        <dbReference type="ARBA" id="ARBA00022801"/>
    </source>
</evidence>
<evidence type="ECO:0000256" key="7">
    <source>
        <dbReference type="ARBA" id="ARBA00022918"/>
    </source>
</evidence>
<proteinExistence type="predicted"/>
<keyword evidence="3" id="KW-0064">Aspartyl protease</keyword>
<dbReference type="InterPro" id="IPR021109">
    <property type="entry name" value="Peptidase_aspartic_dom_sf"/>
</dbReference>
<dbReference type="GO" id="GO:0015074">
    <property type="term" value="P:DNA integration"/>
    <property type="evidence" value="ECO:0007669"/>
    <property type="project" value="UniProtKB-KW"/>
</dbReference>
<dbReference type="GO" id="GO:0004190">
    <property type="term" value="F:aspartic-type endopeptidase activity"/>
    <property type="evidence" value="ECO:0007669"/>
    <property type="project" value="UniProtKB-KW"/>
</dbReference>
<dbReference type="InterPro" id="IPR012337">
    <property type="entry name" value="RNaseH-like_sf"/>
</dbReference>
<evidence type="ECO:0000256" key="8">
    <source>
        <dbReference type="ARBA" id="ARBA00022932"/>
    </source>
</evidence>
<dbReference type="InterPro" id="IPR016197">
    <property type="entry name" value="Chromo-like_dom_sf"/>
</dbReference>
<dbReference type="Pfam" id="PF00665">
    <property type="entry name" value="rve"/>
    <property type="match status" value="1"/>
</dbReference>
<evidence type="ECO:0000313" key="13">
    <source>
        <dbReference type="Ensembl" id="ENSACLP00000079608.1"/>
    </source>
</evidence>
<evidence type="ECO:0000256" key="3">
    <source>
        <dbReference type="ARBA" id="ARBA00022750"/>
    </source>
</evidence>
<dbReference type="InterPro" id="IPR056924">
    <property type="entry name" value="SH3_Tf2-1"/>
</dbReference>
<dbReference type="InterPro" id="IPR050951">
    <property type="entry name" value="Retrovirus_Pol_polyprotein"/>
</dbReference>
<dbReference type="Proteomes" id="UP000265100">
    <property type="component" value="Chromosome 2"/>
</dbReference>
<dbReference type="Gene3D" id="3.30.420.10">
    <property type="entry name" value="Ribonuclease H-like superfamily/Ribonuclease H"/>
    <property type="match status" value="1"/>
</dbReference>
<keyword evidence="14" id="KW-1185">Reference proteome</keyword>
<reference evidence="13" key="3">
    <citation type="submission" date="2025-08" db="UniProtKB">
        <authorList>
            <consortium name="Ensembl"/>
        </authorList>
    </citation>
    <scope>IDENTIFICATION</scope>
</reference>
<protein>
    <recommendedName>
        <fullName evidence="11">Gypsy retrotransposon integrase-like protein 1</fullName>
    </recommendedName>
</protein>
<evidence type="ECO:0000256" key="5">
    <source>
        <dbReference type="ARBA" id="ARBA00022842"/>
    </source>
</evidence>
<dbReference type="PROSITE" id="PS50994">
    <property type="entry name" value="INTEGRASE"/>
    <property type="match status" value="1"/>
</dbReference>
<dbReference type="InterPro" id="IPR041588">
    <property type="entry name" value="Integrase_H2C2"/>
</dbReference>
<evidence type="ECO:0000259" key="12">
    <source>
        <dbReference type="PROSITE" id="PS50994"/>
    </source>
</evidence>
<evidence type="ECO:0000313" key="14">
    <source>
        <dbReference type="Proteomes" id="UP000265100"/>
    </source>
</evidence>
<keyword evidence="8" id="KW-0239">DNA-directed DNA polymerase</keyword>
<dbReference type="PANTHER" id="PTHR37984:SF15">
    <property type="entry name" value="INTEGRASE CATALYTIC DOMAIN-CONTAINING PROTEIN"/>
    <property type="match status" value="1"/>
</dbReference>
<dbReference type="Pfam" id="PF24626">
    <property type="entry name" value="SH3_Tf2-1"/>
    <property type="match status" value="1"/>
</dbReference>
<keyword evidence="5" id="KW-0460">Magnesium</keyword>
<dbReference type="GO" id="GO:0046872">
    <property type="term" value="F:metal ion binding"/>
    <property type="evidence" value="ECO:0007669"/>
    <property type="project" value="UniProtKB-KW"/>
</dbReference>
<dbReference type="InterPro" id="IPR036397">
    <property type="entry name" value="RNaseH_sf"/>
</dbReference>
<dbReference type="AlphaFoldDB" id="A0AAX7VAL5"/>
<dbReference type="GO" id="GO:0003964">
    <property type="term" value="F:RNA-directed DNA polymerase activity"/>
    <property type="evidence" value="ECO:0007669"/>
    <property type="project" value="UniProtKB-KW"/>
</dbReference>
<evidence type="ECO:0000256" key="1">
    <source>
        <dbReference type="ARBA" id="ARBA00022670"/>
    </source>
</evidence>
<dbReference type="FunFam" id="3.30.420.10:FF:000032">
    <property type="entry name" value="Retrovirus-related Pol polyprotein from transposon 297-like Protein"/>
    <property type="match status" value="1"/>
</dbReference>
<evidence type="ECO:0000256" key="6">
    <source>
        <dbReference type="ARBA" id="ARBA00022908"/>
    </source>
</evidence>
<evidence type="ECO:0000256" key="9">
    <source>
        <dbReference type="ARBA" id="ARBA00023125"/>
    </source>
</evidence>
<feature type="domain" description="Integrase catalytic" evidence="12">
    <location>
        <begin position="335"/>
        <end position="494"/>
    </location>
</feature>
<dbReference type="SUPFAM" id="SSF56672">
    <property type="entry name" value="DNA/RNA polymerases"/>
    <property type="match status" value="1"/>
</dbReference>
<reference evidence="13 14" key="1">
    <citation type="submission" date="2018-05" db="EMBL/GenBank/DDBJ databases">
        <authorList>
            <person name="Datahose"/>
        </authorList>
    </citation>
    <scope>NUCLEOTIDE SEQUENCE</scope>
</reference>
<organism evidence="13 14">
    <name type="scientific">Astatotilapia calliptera</name>
    <name type="common">Eastern happy</name>
    <name type="synonym">Chromis callipterus</name>
    <dbReference type="NCBI Taxonomy" id="8154"/>
    <lineage>
        <taxon>Eukaryota</taxon>
        <taxon>Metazoa</taxon>
        <taxon>Chordata</taxon>
        <taxon>Craniata</taxon>
        <taxon>Vertebrata</taxon>
        <taxon>Euteleostomi</taxon>
        <taxon>Actinopterygii</taxon>
        <taxon>Neopterygii</taxon>
        <taxon>Teleostei</taxon>
        <taxon>Neoteleostei</taxon>
        <taxon>Acanthomorphata</taxon>
        <taxon>Ovalentaria</taxon>
        <taxon>Cichlomorphae</taxon>
        <taxon>Cichliformes</taxon>
        <taxon>Cichlidae</taxon>
        <taxon>African cichlids</taxon>
        <taxon>Pseudocrenilabrinae</taxon>
        <taxon>Haplochromini</taxon>
        <taxon>Astatotilapia</taxon>
    </lineage>
</organism>
<dbReference type="Ensembl" id="ENSACLT00000080035.1">
    <property type="protein sequence ID" value="ENSACLP00000079608.1"/>
    <property type="gene ID" value="ENSACLG00000030321.1"/>
</dbReference>
<keyword evidence="2" id="KW-0479">Metal-binding</keyword>
<dbReference type="Pfam" id="PF17921">
    <property type="entry name" value="Integrase_H2C2"/>
    <property type="match status" value="1"/>
</dbReference>
<keyword evidence="10" id="KW-0233">DNA recombination</keyword>
<evidence type="ECO:0000256" key="2">
    <source>
        <dbReference type="ARBA" id="ARBA00022723"/>
    </source>
</evidence>
<dbReference type="InterPro" id="IPR043502">
    <property type="entry name" value="DNA/RNA_pol_sf"/>
</dbReference>
<dbReference type="PANTHER" id="PTHR37984">
    <property type="entry name" value="PROTEIN CBG26694"/>
    <property type="match status" value="1"/>
</dbReference>
<keyword evidence="6" id="KW-0229">DNA integration</keyword>
<dbReference type="SUPFAM" id="SSF54160">
    <property type="entry name" value="Chromo domain-like"/>
    <property type="match status" value="1"/>
</dbReference>
<sequence length="657" mass="72587">MKLAKQLNIPLFELESSLPVKALDNQVFSHITHRTAPVTVVASGNHRERLPFLTFHSSSIPIVLGFTWLKLHNPHLDWAGQNVISWSPFCHANCLVSAPPSAVAEPARDASAAVDLSVVPSVYHDLREVFNKDKAQALPPHRPYDCSITLLPGSPLPTSRLYNLSHPEKAAMEKYIKDSLAAGIIRPSSSPVGAGFFFVGSRNVKPDALSRQFDTAGESSAVPTILPASVKVGSLTWEVEEDIRRALETEPDPGTGPPDRRFVPKAARSKVIDWVHKGRFSCHPGGARTSALIKRYFWWGSIDKDVKEYVAACCVCARGKSNTQRPAGLLQPLSIPRRPWSHISLDFVTGLPVSSGKTAILTVVDRFSKAAHFVALERLPTSTETANLLVDHVFRLHGIPSEVVSDRGPQFTSQVWRAFCTSLGAKPCLSSGHHPQTNGQTERLNQELEATLRCVAASNPASWSSLLPWAEYAHNSLTSSATGLSPFEASLGYQPPLFPERETDLEVPSVQHHLQRCRRVWSRTRRALGLSVARQRRYADRRRKAAPAYARGQKVWLSARDIPLRTDSRKLAPRFIGPFEVERVVGRSAVRLKLPSSLRVHPTFHVSQVKPVVVSPLCPPPAAPPPARLIGGHPAFTVRRILDVRRRGRGRQFLVDW</sequence>
<keyword evidence="8" id="KW-0548">Nucleotidyltransferase</keyword>
<reference evidence="13" key="4">
    <citation type="submission" date="2025-09" db="UniProtKB">
        <authorList>
            <consortium name="Ensembl"/>
        </authorList>
    </citation>
    <scope>IDENTIFICATION</scope>
</reference>
<accession>A0AAX7VAL5</accession>
<keyword evidence="1" id="KW-0645">Protease</keyword>
<dbReference type="GO" id="GO:0003887">
    <property type="term" value="F:DNA-directed DNA polymerase activity"/>
    <property type="evidence" value="ECO:0007669"/>
    <property type="project" value="UniProtKB-KW"/>
</dbReference>
<dbReference type="GO" id="GO:0003677">
    <property type="term" value="F:DNA binding"/>
    <property type="evidence" value="ECO:0007669"/>
    <property type="project" value="UniProtKB-KW"/>
</dbReference>
<dbReference type="GO" id="GO:0006310">
    <property type="term" value="P:DNA recombination"/>
    <property type="evidence" value="ECO:0007669"/>
    <property type="project" value="UniProtKB-KW"/>
</dbReference>
<evidence type="ECO:0000256" key="10">
    <source>
        <dbReference type="ARBA" id="ARBA00023172"/>
    </source>
</evidence>